<evidence type="ECO:0000256" key="2">
    <source>
        <dbReference type="ARBA" id="ARBA00007400"/>
    </source>
</evidence>
<evidence type="ECO:0000313" key="12">
    <source>
        <dbReference type="EMBL" id="ASE35735.1"/>
    </source>
</evidence>
<dbReference type="PANTHER" id="PTHR40074">
    <property type="entry name" value="O-ACETYLTRANSFERASE WECH"/>
    <property type="match status" value="1"/>
</dbReference>
<evidence type="ECO:0000259" key="11">
    <source>
        <dbReference type="Pfam" id="PF01757"/>
    </source>
</evidence>
<evidence type="ECO:0000256" key="5">
    <source>
        <dbReference type="ARBA" id="ARBA00022989"/>
    </source>
</evidence>
<feature type="transmembrane region" description="Helical" evidence="10">
    <location>
        <begin position="262"/>
        <end position="280"/>
    </location>
</feature>
<feature type="transmembrane region" description="Helical" evidence="10">
    <location>
        <begin position="231"/>
        <end position="250"/>
    </location>
</feature>
<dbReference type="KEGG" id="sscu:CEP64_14060"/>
<feature type="transmembrane region" description="Helical" evidence="10">
    <location>
        <begin position="324"/>
        <end position="344"/>
    </location>
</feature>
<feature type="transmembrane region" description="Helical" evidence="10">
    <location>
        <begin position="97"/>
        <end position="114"/>
    </location>
</feature>
<dbReference type="Pfam" id="PF01757">
    <property type="entry name" value="Acyl_transf_3"/>
    <property type="match status" value="1"/>
</dbReference>
<evidence type="ECO:0000256" key="1">
    <source>
        <dbReference type="ARBA" id="ARBA00004651"/>
    </source>
</evidence>
<geneLocation type="plasmid" evidence="12 13">
    <name>unnamed1</name>
</geneLocation>
<evidence type="ECO:0000256" key="9">
    <source>
        <dbReference type="ARBA" id="ARBA00042839"/>
    </source>
</evidence>
<evidence type="ECO:0000256" key="8">
    <source>
        <dbReference type="ARBA" id="ARBA00042402"/>
    </source>
</evidence>
<accession>A0AAI8DIG6</accession>
<feature type="transmembrane region" description="Helical" evidence="10">
    <location>
        <begin position="61"/>
        <end position="85"/>
    </location>
</feature>
<dbReference type="EMBL" id="CP022047">
    <property type="protein sequence ID" value="ASE35735.1"/>
    <property type="molecule type" value="Genomic_DNA"/>
</dbReference>
<evidence type="ECO:0000256" key="6">
    <source>
        <dbReference type="ARBA" id="ARBA00023136"/>
    </source>
</evidence>
<name>A0AAI8DIG6_MAMSC</name>
<evidence type="ECO:0000313" key="13">
    <source>
        <dbReference type="Proteomes" id="UP000197058"/>
    </source>
</evidence>
<proteinExistence type="inferred from homology"/>
<dbReference type="PANTHER" id="PTHR40074:SF2">
    <property type="entry name" value="O-ACETYLTRANSFERASE WECH"/>
    <property type="match status" value="1"/>
</dbReference>
<evidence type="ECO:0000256" key="4">
    <source>
        <dbReference type="ARBA" id="ARBA00022692"/>
    </source>
</evidence>
<feature type="transmembrane region" description="Helical" evidence="10">
    <location>
        <begin position="21"/>
        <end position="41"/>
    </location>
</feature>
<sequence>MTLLTSLLRNGKDLIMSKGRYIEFIYLRTFLCLLIVLTHVFTEFTNTNEPDDMQLQVLYWIRMILIIGTPSFIILSQLLTTLNYNDKLKIGYLRTRLKYILLPYLIMGAFYSYSESLKLNDSFLTQYTENVIQGNWYGYFIVIIIQFFLLNWIIYRINAKILFSKWSLIISFIINTIYLYSYQNVEPVREFISQYYPFSPETFIIGWLFYYFLGSYVGHNYQAIKDFVTRHIALIIFLAIAAYIAFVFVGEHDYWMVNSMDYRILLYITFAFLILINFSTQFDEFMFSSVELISQYSFFVYLLHPIILEYMFQYTSIFEEQTLIFIPISLLFIVGSCLGIGILLKEFQIFKFVMGRQPYNK</sequence>
<keyword evidence="5 10" id="KW-1133">Transmembrane helix</keyword>
<keyword evidence="6 10" id="KW-0472">Membrane</keyword>
<keyword evidence="3" id="KW-1003">Cell membrane</keyword>
<evidence type="ECO:0000256" key="10">
    <source>
        <dbReference type="SAM" id="Phobius"/>
    </source>
</evidence>
<dbReference type="InterPro" id="IPR002656">
    <property type="entry name" value="Acyl_transf_3_dom"/>
</dbReference>
<dbReference type="GO" id="GO:0009246">
    <property type="term" value="P:enterobacterial common antigen biosynthetic process"/>
    <property type="evidence" value="ECO:0007669"/>
    <property type="project" value="TreeGrafter"/>
</dbReference>
<keyword evidence="12" id="KW-0614">Plasmid</keyword>
<feature type="transmembrane region" description="Helical" evidence="10">
    <location>
        <begin position="134"/>
        <end position="154"/>
    </location>
</feature>
<evidence type="ECO:0000256" key="7">
    <source>
        <dbReference type="ARBA" id="ARBA00041028"/>
    </source>
</evidence>
<dbReference type="Proteomes" id="UP000197058">
    <property type="component" value="Plasmid unnamed1"/>
</dbReference>
<organism evidence="12 13">
    <name type="scientific">Mammaliicoccus sciuri</name>
    <name type="common">Staphylococcus sciuri</name>
    <dbReference type="NCBI Taxonomy" id="1296"/>
    <lineage>
        <taxon>Bacteria</taxon>
        <taxon>Bacillati</taxon>
        <taxon>Bacillota</taxon>
        <taxon>Bacilli</taxon>
        <taxon>Bacillales</taxon>
        <taxon>Staphylococcaceae</taxon>
        <taxon>Mammaliicoccus</taxon>
    </lineage>
</organism>
<reference evidence="13" key="1">
    <citation type="submission" date="2017-06" db="EMBL/GenBank/DDBJ databases">
        <title>FDA dAtabase for Regulatory Grade micrObial Sequences (FDA-ARGOS): Supporting development and validation of Infectious Disease Dx tests.</title>
        <authorList>
            <person name="Goldberg B."/>
            <person name="Campos J."/>
            <person name="Tallon L."/>
            <person name="Sadzewicz L."/>
            <person name="Sengamalay N."/>
            <person name="Ott S."/>
            <person name="Godinez A."/>
            <person name="Nagaraj S."/>
            <person name="Vavikolanu K."/>
            <person name="Nadendla S."/>
            <person name="George J."/>
            <person name="Geyer C."/>
            <person name="Sichtig H."/>
        </authorList>
    </citation>
    <scope>NUCLEOTIDE SEQUENCE [LARGE SCALE GENOMIC DNA]</scope>
    <source>
        <strain evidence="13">FDAARGOS_285</strain>
        <plasmid evidence="13">unnamed1</plasmid>
    </source>
</reference>
<feature type="transmembrane region" description="Helical" evidence="10">
    <location>
        <begin position="202"/>
        <end position="219"/>
    </location>
</feature>
<protein>
    <recommendedName>
        <fullName evidence="7">Probable poly-beta-1,6-N-acetyl-D-glucosamine export protein</fullName>
    </recommendedName>
    <alternativeName>
        <fullName evidence="9">Biofilm polysaccharide intercellular adhesin export protein</fullName>
    </alternativeName>
    <alternativeName>
        <fullName evidence="8">Intercellular adhesion protein C</fullName>
    </alternativeName>
</protein>
<gene>
    <name evidence="12" type="ORF">CEP64_14060</name>
</gene>
<dbReference type="GO" id="GO:0016413">
    <property type="term" value="F:O-acetyltransferase activity"/>
    <property type="evidence" value="ECO:0007669"/>
    <property type="project" value="TreeGrafter"/>
</dbReference>
<feature type="domain" description="Acyltransferase 3" evidence="11">
    <location>
        <begin position="23"/>
        <end position="338"/>
    </location>
</feature>
<comment type="subcellular location">
    <subcellularLocation>
        <location evidence="1">Cell membrane</location>
        <topology evidence="1">Multi-pass membrane protein</topology>
    </subcellularLocation>
</comment>
<feature type="transmembrane region" description="Helical" evidence="10">
    <location>
        <begin position="166"/>
        <end position="182"/>
    </location>
</feature>
<feature type="transmembrane region" description="Helical" evidence="10">
    <location>
        <begin position="292"/>
        <end position="312"/>
    </location>
</feature>
<dbReference type="AlphaFoldDB" id="A0AAI8DIG6"/>
<evidence type="ECO:0000256" key="3">
    <source>
        <dbReference type="ARBA" id="ARBA00022475"/>
    </source>
</evidence>
<comment type="similarity">
    <text evidence="2">Belongs to the acyltransferase 3 family.</text>
</comment>
<dbReference type="GO" id="GO:0005886">
    <property type="term" value="C:plasma membrane"/>
    <property type="evidence" value="ECO:0007669"/>
    <property type="project" value="UniProtKB-SubCell"/>
</dbReference>
<keyword evidence="4 10" id="KW-0812">Transmembrane</keyword>